<dbReference type="Proteomes" id="UP000268014">
    <property type="component" value="Unassembled WGS sequence"/>
</dbReference>
<reference evidence="3" key="1">
    <citation type="submission" date="2017-02" db="UniProtKB">
        <authorList>
            <consortium name="WormBaseParasite"/>
        </authorList>
    </citation>
    <scope>IDENTIFICATION</scope>
</reference>
<dbReference type="WBParaSite" id="HPLM_0000220001-mRNA-1">
    <property type="protein sequence ID" value="HPLM_0000220001-mRNA-1"/>
    <property type="gene ID" value="HPLM_0000220001"/>
</dbReference>
<gene>
    <name evidence="1" type="ORF">HPLM_LOCUS2198</name>
</gene>
<proteinExistence type="predicted"/>
<reference evidence="1 2" key="2">
    <citation type="submission" date="2018-11" db="EMBL/GenBank/DDBJ databases">
        <authorList>
            <consortium name="Pathogen Informatics"/>
        </authorList>
    </citation>
    <scope>NUCLEOTIDE SEQUENCE [LARGE SCALE GENOMIC DNA]</scope>
    <source>
        <strain evidence="1 2">MHpl1</strain>
    </source>
</reference>
<sequence length="51" mass="6287">MIRIPMTWTMCCLQNSQNWTKKWRCFEKKWTVSLCCWKDGKGKTLHLLFIY</sequence>
<accession>A0A0N4VY30</accession>
<dbReference type="AlphaFoldDB" id="A0A0N4VY30"/>
<dbReference type="EMBL" id="UZAF01004069">
    <property type="protein sequence ID" value="VDO13500.1"/>
    <property type="molecule type" value="Genomic_DNA"/>
</dbReference>
<name>A0A0N4VY30_HAEPC</name>
<evidence type="ECO:0000313" key="1">
    <source>
        <dbReference type="EMBL" id="VDO13500.1"/>
    </source>
</evidence>
<organism evidence="3">
    <name type="scientific">Haemonchus placei</name>
    <name type="common">Barber's pole worm</name>
    <dbReference type="NCBI Taxonomy" id="6290"/>
    <lineage>
        <taxon>Eukaryota</taxon>
        <taxon>Metazoa</taxon>
        <taxon>Ecdysozoa</taxon>
        <taxon>Nematoda</taxon>
        <taxon>Chromadorea</taxon>
        <taxon>Rhabditida</taxon>
        <taxon>Rhabditina</taxon>
        <taxon>Rhabditomorpha</taxon>
        <taxon>Strongyloidea</taxon>
        <taxon>Trichostrongylidae</taxon>
        <taxon>Haemonchus</taxon>
    </lineage>
</organism>
<evidence type="ECO:0000313" key="3">
    <source>
        <dbReference type="WBParaSite" id="HPLM_0000220001-mRNA-1"/>
    </source>
</evidence>
<evidence type="ECO:0000313" key="2">
    <source>
        <dbReference type="Proteomes" id="UP000268014"/>
    </source>
</evidence>
<keyword evidence="2" id="KW-1185">Reference proteome</keyword>
<protein>
    <submittedName>
        <fullName evidence="1 3">Uncharacterized protein</fullName>
    </submittedName>
</protein>